<evidence type="ECO:0000256" key="1">
    <source>
        <dbReference type="ARBA" id="ARBA00022729"/>
    </source>
</evidence>
<reference evidence="3" key="1">
    <citation type="submission" date="2017-02" db="EMBL/GenBank/DDBJ databases">
        <authorList>
            <person name="Varghese N."/>
            <person name="Submissions S."/>
        </authorList>
    </citation>
    <scope>NUCLEOTIDE SEQUENCE [LARGE SCALE GENOMIC DNA]</scope>
    <source>
        <strain evidence="3">ATCC 700200</strain>
    </source>
</reference>
<dbReference type="OrthoDB" id="5481797at2"/>
<dbReference type="Gene3D" id="2.130.10.130">
    <property type="entry name" value="Integrin alpha, N-terminal"/>
    <property type="match status" value="2"/>
</dbReference>
<dbReference type="Proteomes" id="UP000190774">
    <property type="component" value="Unassembled WGS sequence"/>
</dbReference>
<dbReference type="STRING" id="48467.SAMN02745166_01295"/>
<name>A0A1T4XBT9_9BACT</name>
<dbReference type="SUPFAM" id="SSF69318">
    <property type="entry name" value="Integrin alpha N-terminal domain"/>
    <property type="match status" value="2"/>
</dbReference>
<dbReference type="Pfam" id="PF13517">
    <property type="entry name" value="FG-GAP_3"/>
    <property type="match status" value="3"/>
</dbReference>
<sequence>MRSRLALLAALPLLSLEGADSSGLYFDGPEVIKLDWNTSCPRAGDFNGDGLQDLVLLNQDRARIEFLLQRKEGLKLGEPERTSRTDRWNPILEISRLEKQPLVIGHSTWSLTVGDWNGDGRPDIAYTTDEDKLVLRTQGKPGDWSQKKEFPLDSTSEDPDVLLAVDLDGDKRDDLALLTSTRLMVWLQKSPDSWSDPKTYVLGQSGCGGLRAADLDGDGKKDLFYTAADADALLVRLQKGGVGFGEEWRLEMPASRCWVHPIKLGDQTGLAWLRQDTNMAEVAKLAQGIAEPDSDRAATIRHAMPSADSKGGATVYGDLNGDKLSDVVLAEPKNARLWFFAGLPGGSFAEGREFPALSGIEGLTLADVDADGQAELIILSPAEKSIGLARWQKDRLTYPEVIHQATDTLLALQAGKIGESSETAVLALTESKSKISLLSLRWSDKDKKFQNSTQELPSSPTRPNALRVIDANQDGKGDLAIFSGIASMQILLSQKDAKAPFKRAEGLPDNLLNKLSPLAMTTADVDGDGKAEIIVAKDQLARALRIGSDGKAVAVEQFNAPEAGAQITKVILKPEKSGKAKVLLVDATNGHLYEMTPGDDGVYRSGHTHALSSLTPEECHLISTQDGEAILMIGKTSFEINPLTGHTLKLETLTTFDSELKDTTATDLLVASFTQGPTDDLILVDSGKSRVLELFRAESASPPEWVSSLYFRVFETDPQYRGKTGLTNEPHDYTAVDLNGDGRLDIALLVHDRLLLYVRK</sequence>
<dbReference type="AlphaFoldDB" id="A0A1T4XBT9"/>
<gene>
    <name evidence="2" type="ORF">SAMN02745166_01295</name>
</gene>
<evidence type="ECO:0000313" key="2">
    <source>
        <dbReference type="EMBL" id="SKA86421.1"/>
    </source>
</evidence>
<accession>A0A1T4XBT9</accession>
<keyword evidence="1" id="KW-0732">Signal</keyword>
<dbReference type="InterPro" id="IPR013517">
    <property type="entry name" value="FG-GAP"/>
</dbReference>
<dbReference type="PANTHER" id="PTHR46580">
    <property type="entry name" value="SENSOR KINASE-RELATED"/>
    <property type="match status" value="1"/>
</dbReference>
<proteinExistence type="predicted"/>
<keyword evidence="3" id="KW-1185">Reference proteome</keyword>
<protein>
    <submittedName>
        <fullName evidence="2">Repeat domain-containing protein</fullName>
    </submittedName>
</protein>
<dbReference type="InterPro" id="IPR028994">
    <property type="entry name" value="Integrin_alpha_N"/>
</dbReference>
<evidence type="ECO:0000313" key="3">
    <source>
        <dbReference type="Proteomes" id="UP000190774"/>
    </source>
</evidence>
<dbReference type="EMBL" id="FUYE01000003">
    <property type="protein sequence ID" value="SKA86421.1"/>
    <property type="molecule type" value="Genomic_DNA"/>
</dbReference>
<dbReference type="PANTHER" id="PTHR46580:SF4">
    <property type="entry name" value="ATP_GTP-BINDING PROTEIN"/>
    <property type="match status" value="1"/>
</dbReference>
<dbReference type="RefSeq" id="WP_078812485.1">
    <property type="nucleotide sequence ID" value="NZ_FUYE01000003.1"/>
</dbReference>
<organism evidence="2 3">
    <name type="scientific">Prosthecobacter debontii</name>
    <dbReference type="NCBI Taxonomy" id="48467"/>
    <lineage>
        <taxon>Bacteria</taxon>
        <taxon>Pseudomonadati</taxon>
        <taxon>Verrucomicrobiota</taxon>
        <taxon>Verrucomicrobiia</taxon>
        <taxon>Verrucomicrobiales</taxon>
        <taxon>Verrucomicrobiaceae</taxon>
        <taxon>Prosthecobacter</taxon>
    </lineage>
</organism>